<evidence type="ECO:0000313" key="2">
    <source>
        <dbReference type="EMBL" id="GAU90529.1"/>
    </source>
</evidence>
<keyword evidence="3" id="KW-1185">Reference proteome</keyword>
<evidence type="ECO:0000256" key="1">
    <source>
        <dbReference type="SAM" id="MobiDB-lite"/>
    </source>
</evidence>
<reference evidence="2 3" key="1">
    <citation type="journal article" date="2016" name="Nat. Commun.">
        <title>Extremotolerant tardigrade genome and improved radiotolerance of human cultured cells by tardigrade-unique protein.</title>
        <authorList>
            <person name="Hashimoto T."/>
            <person name="Horikawa D.D."/>
            <person name="Saito Y."/>
            <person name="Kuwahara H."/>
            <person name="Kozuka-Hata H."/>
            <person name="Shin-I T."/>
            <person name="Minakuchi Y."/>
            <person name="Ohishi K."/>
            <person name="Motoyama A."/>
            <person name="Aizu T."/>
            <person name="Enomoto A."/>
            <person name="Kondo K."/>
            <person name="Tanaka S."/>
            <person name="Hara Y."/>
            <person name="Koshikawa S."/>
            <person name="Sagara H."/>
            <person name="Miura T."/>
            <person name="Yokobori S."/>
            <person name="Miyagawa K."/>
            <person name="Suzuki Y."/>
            <person name="Kubo T."/>
            <person name="Oyama M."/>
            <person name="Kohara Y."/>
            <person name="Fujiyama A."/>
            <person name="Arakawa K."/>
            <person name="Katayama T."/>
            <person name="Toyoda A."/>
            <person name="Kunieda T."/>
        </authorList>
    </citation>
    <scope>NUCLEOTIDE SEQUENCE [LARGE SCALE GENOMIC DNA]</scope>
    <source>
        <strain evidence="2 3">YOKOZUNA-1</strain>
    </source>
</reference>
<gene>
    <name evidence="2" type="primary">RvY_02935-1</name>
    <name evidence="2" type="synonym">RvY_02935.1</name>
    <name evidence="2" type="ORF">RvY_02935</name>
</gene>
<evidence type="ECO:0000313" key="3">
    <source>
        <dbReference type="Proteomes" id="UP000186922"/>
    </source>
</evidence>
<name>A0A1D1ULC0_RAMVA</name>
<feature type="region of interest" description="Disordered" evidence="1">
    <location>
        <begin position="43"/>
        <end position="77"/>
    </location>
</feature>
<feature type="compositionally biased region" description="Acidic residues" evidence="1">
    <location>
        <begin position="67"/>
        <end position="77"/>
    </location>
</feature>
<sequence>MLVSGAAFPRSIPENGTPTTAKGVPKYSRLFLTIFLPVIPTVPQNTTEKADQRPRILARLDNGKPSEDEEEEAGRRR</sequence>
<dbReference type="EMBL" id="BDGG01000001">
    <property type="protein sequence ID" value="GAU90529.1"/>
    <property type="molecule type" value="Genomic_DNA"/>
</dbReference>
<comment type="caution">
    <text evidence="2">The sequence shown here is derived from an EMBL/GenBank/DDBJ whole genome shotgun (WGS) entry which is preliminary data.</text>
</comment>
<protein>
    <submittedName>
        <fullName evidence="2">Uncharacterized protein</fullName>
    </submittedName>
</protein>
<organism evidence="2 3">
    <name type="scientific">Ramazzottius varieornatus</name>
    <name type="common">Water bear</name>
    <name type="synonym">Tardigrade</name>
    <dbReference type="NCBI Taxonomy" id="947166"/>
    <lineage>
        <taxon>Eukaryota</taxon>
        <taxon>Metazoa</taxon>
        <taxon>Ecdysozoa</taxon>
        <taxon>Tardigrada</taxon>
        <taxon>Eutardigrada</taxon>
        <taxon>Parachela</taxon>
        <taxon>Hypsibioidea</taxon>
        <taxon>Ramazzottiidae</taxon>
        <taxon>Ramazzottius</taxon>
    </lineage>
</organism>
<accession>A0A1D1ULC0</accession>
<dbReference type="Proteomes" id="UP000186922">
    <property type="component" value="Unassembled WGS sequence"/>
</dbReference>
<feature type="region of interest" description="Disordered" evidence="1">
    <location>
        <begin position="1"/>
        <end position="23"/>
    </location>
</feature>
<proteinExistence type="predicted"/>
<dbReference type="AlphaFoldDB" id="A0A1D1ULC0"/>